<dbReference type="Proteomes" id="UP001143910">
    <property type="component" value="Unassembled WGS sequence"/>
</dbReference>
<keyword evidence="2" id="KW-1185">Reference proteome</keyword>
<gene>
    <name evidence="1" type="ORF">NQ176_g8899</name>
</gene>
<dbReference type="EMBL" id="JANJQO010001850">
    <property type="protein sequence ID" value="KAJ2968995.1"/>
    <property type="molecule type" value="Genomic_DNA"/>
</dbReference>
<evidence type="ECO:0000313" key="2">
    <source>
        <dbReference type="Proteomes" id="UP001143910"/>
    </source>
</evidence>
<proteinExistence type="predicted"/>
<reference evidence="1" key="1">
    <citation type="submission" date="2022-08" db="EMBL/GenBank/DDBJ databases">
        <title>Genome Sequence of Lecanicillium fungicola.</title>
        <authorList>
            <person name="Buettner E."/>
        </authorList>
    </citation>
    <scope>NUCLEOTIDE SEQUENCE</scope>
    <source>
        <strain evidence="1">Babe33</strain>
    </source>
</reference>
<sequence length="379" mass="41416">MSRQVELALISLMPSYGTDLPPSLIELANSLLAQSRNQASTLKAEEEIARLYACANIACDRLKISLDLPPIEPRPPVPPRIYKRLYAHLDSILPAAGSSARRSSGRVRTQVSKFGAGESTASSPSRPLPSRGTPTKEQSLSQFRKKTTPISKKSANGAEGKSQPTGLPPWVAPVIRFFSVETGSKKLAPTMLAGLESILFPGGQKEQEDWANGQTTEVLAAVLYHVTVRFQAVVSGAPVDSDSYGPIRKEILGLLGKARKEVVFVGAEDAGAWDEWTTVKAKDFDAMVETAQESGWLDSDWYRGISDVVQSIGDADVDMDEAEDGTLETTGKRADTMFQDRYDFLSENRRADYKAWREAQLAKIQKLEAEQGAMEIDAH</sequence>
<accession>A0ACC1MQA1</accession>
<protein>
    <submittedName>
        <fullName evidence="1">Uncharacterized protein</fullName>
    </submittedName>
</protein>
<evidence type="ECO:0000313" key="1">
    <source>
        <dbReference type="EMBL" id="KAJ2968995.1"/>
    </source>
</evidence>
<comment type="caution">
    <text evidence="1">The sequence shown here is derived from an EMBL/GenBank/DDBJ whole genome shotgun (WGS) entry which is preliminary data.</text>
</comment>
<name>A0ACC1MQA1_9HYPO</name>
<organism evidence="1 2">
    <name type="scientific">Zarea fungicola</name>
    <dbReference type="NCBI Taxonomy" id="93591"/>
    <lineage>
        <taxon>Eukaryota</taxon>
        <taxon>Fungi</taxon>
        <taxon>Dikarya</taxon>
        <taxon>Ascomycota</taxon>
        <taxon>Pezizomycotina</taxon>
        <taxon>Sordariomycetes</taxon>
        <taxon>Hypocreomycetidae</taxon>
        <taxon>Hypocreales</taxon>
        <taxon>Cordycipitaceae</taxon>
        <taxon>Zarea</taxon>
    </lineage>
</organism>